<accession>A0AAN9MJB2</accession>
<name>A0AAN9MJB2_PHACN</name>
<sequence>MPRALAMPACLVPWKCPHASRPGDEYGLALGTLQARELEYGFALGTLQARELEYGLVLEGLQAKELEQLATVVARAPIHSSSQLQLATVVARAIDQGPSQPPLSPRRDIQRKGEVKTPTTTMRYKFLCEL</sequence>
<evidence type="ECO:0000313" key="1">
    <source>
        <dbReference type="EMBL" id="KAK7353874.1"/>
    </source>
</evidence>
<protein>
    <submittedName>
        <fullName evidence="1">Uncharacterized protein</fullName>
    </submittedName>
</protein>
<dbReference type="EMBL" id="JAYMYR010000007">
    <property type="protein sequence ID" value="KAK7353874.1"/>
    <property type="molecule type" value="Genomic_DNA"/>
</dbReference>
<evidence type="ECO:0000313" key="2">
    <source>
        <dbReference type="Proteomes" id="UP001374584"/>
    </source>
</evidence>
<dbReference type="Proteomes" id="UP001374584">
    <property type="component" value="Unassembled WGS sequence"/>
</dbReference>
<dbReference type="AlphaFoldDB" id="A0AAN9MJB2"/>
<organism evidence="1 2">
    <name type="scientific">Phaseolus coccineus</name>
    <name type="common">Scarlet runner bean</name>
    <name type="synonym">Phaseolus multiflorus</name>
    <dbReference type="NCBI Taxonomy" id="3886"/>
    <lineage>
        <taxon>Eukaryota</taxon>
        <taxon>Viridiplantae</taxon>
        <taxon>Streptophyta</taxon>
        <taxon>Embryophyta</taxon>
        <taxon>Tracheophyta</taxon>
        <taxon>Spermatophyta</taxon>
        <taxon>Magnoliopsida</taxon>
        <taxon>eudicotyledons</taxon>
        <taxon>Gunneridae</taxon>
        <taxon>Pentapetalae</taxon>
        <taxon>rosids</taxon>
        <taxon>fabids</taxon>
        <taxon>Fabales</taxon>
        <taxon>Fabaceae</taxon>
        <taxon>Papilionoideae</taxon>
        <taxon>50 kb inversion clade</taxon>
        <taxon>NPAAA clade</taxon>
        <taxon>indigoferoid/millettioid clade</taxon>
        <taxon>Phaseoleae</taxon>
        <taxon>Phaseolus</taxon>
    </lineage>
</organism>
<keyword evidence="2" id="KW-1185">Reference proteome</keyword>
<comment type="caution">
    <text evidence="1">The sequence shown here is derived from an EMBL/GenBank/DDBJ whole genome shotgun (WGS) entry which is preliminary data.</text>
</comment>
<reference evidence="1 2" key="1">
    <citation type="submission" date="2024-01" db="EMBL/GenBank/DDBJ databases">
        <title>The genomes of 5 underutilized Papilionoideae crops provide insights into root nodulation and disease resistanc.</title>
        <authorList>
            <person name="Jiang F."/>
        </authorList>
    </citation>
    <scope>NUCLEOTIDE SEQUENCE [LARGE SCALE GENOMIC DNA]</scope>
    <source>
        <strain evidence="1">JINMINGXINNONG_FW02</strain>
        <tissue evidence="1">Leaves</tissue>
    </source>
</reference>
<proteinExistence type="predicted"/>
<gene>
    <name evidence="1" type="ORF">VNO80_19327</name>
</gene>